<keyword evidence="5" id="KW-1185">Reference proteome</keyword>
<dbReference type="RefSeq" id="WP_049815591.1">
    <property type="nucleotide sequence ID" value="NZ_LWBO01000044.1"/>
</dbReference>
<comment type="caution">
    <text evidence="4">The sequence shown here is derived from an EMBL/GenBank/DDBJ whole genome shotgun (WGS) entry which is preliminary data.</text>
</comment>
<dbReference type="CDD" id="cd09604">
    <property type="entry name" value="M1_APN_like"/>
    <property type="match status" value="1"/>
</dbReference>
<reference evidence="4 5" key="1">
    <citation type="submission" date="2016-04" db="EMBL/GenBank/DDBJ databases">
        <authorList>
            <person name="Chen L."/>
            <person name="Zhuang W."/>
            <person name="Wang G."/>
        </authorList>
    </citation>
    <scope>NUCLEOTIDE SEQUENCE [LARGE SCALE GENOMIC DNA]</scope>
    <source>
        <strain evidence="5">GR20</strain>
    </source>
</reference>
<dbReference type="InterPro" id="IPR027268">
    <property type="entry name" value="Peptidase_M4/M1_CTD_sf"/>
</dbReference>
<gene>
    <name evidence="4" type="ORF">A4D02_13590</name>
</gene>
<protein>
    <recommendedName>
        <fullName evidence="3">Peptidase M1 membrane alanine aminopeptidase domain-containing protein</fullName>
    </recommendedName>
</protein>
<sequence length="992" mass="113395">MKKLYLLLLISVIGASAMSQNAYWQQEVHYTIDVSLNDTEHSLEGFLKLRYINHSPDTLHFIWFHLWPNAFKNDRTAFTEQTLQNGKTDFYFSPREKRGYINRLDFRVANNTLKTEDDQQYIDIIKVYLPAPLLPGQETEITTPFHVQLPANFSRGGHTGHSYQVTQWYPKPAVYDRLGWHPMPYLDQGEFYGEFGSFDVRITVPDKYVVAATGELQDEAEKRWLVERASFVPPAPAPKKKGFAAKPVAHKPASTAKGKGQKAKGKTADGRRQPANRKKANGNNEFPTSRDGLIGGGYKTPPSENWQTGGRPFKTLQYKQDNVHDFAWFADSNFVVKQDTIQLSSGRVVQAMSFYYSANSEAWKKSVQYIKDAVHYRSNLIGEYPYNVVSAVEAKMGFEGGMEYPTITSLSPGMDSKELDMTIEHEVGHNWFMGILGSNERDHPWMDEGVNTYFDDRYKAIKYPGADYPKWIANRLPANLNELAIDGIAKLKKDQPVETIAADFTFVNYFIMVYMKTGILLKHLENAMGTQRFDSCMQAYYKQWQFKHPYPTDFKQSFTVGDGKAVNNFFDSLGKKGAVTTMAHPKKIKPVWLFSLKKYDSVNYINIMPSIGYNVYDHFMIGLVLHNYSFPAHNLQYFLAPMYATGSKELVGLGRVGYTWRQPNSLFDKIDLSVSGAHFSTLDGTDSNTNKITAGFYKVAPALRFTFAKKEPRSSIEKWLEWRTFLIWENNFKYVLARDDNYYPTKGKTTRRYLNQVAFNVADYRVLYPYDVQLQVQQGDGFYRASATGNYYFNYASSGGLQMRVFAAKFGYIGEKTAAKQFSTYSYQPKLTAVRGNEDYTYSNYFIGRNENTGLASQQIMMRDGGLHLRTDLFQGLQGRSDNWVASMNLATTLPKGLLPLHLPVKIFMDAGTYADAWKKDAPTSRFLYVAGLQVTVLKDLLNIYAPILYSKEFKDNLKTVPEENTFFKKVSFSIDIHRFNIHKATDNKIPF</sequence>
<dbReference type="InterPro" id="IPR014782">
    <property type="entry name" value="Peptidase_M1_dom"/>
</dbReference>
<evidence type="ECO:0000313" key="5">
    <source>
        <dbReference type="Proteomes" id="UP000192277"/>
    </source>
</evidence>
<keyword evidence="2" id="KW-0732">Signal</keyword>
<evidence type="ECO:0000256" key="2">
    <source>
        <dbReference type="SAM" id="SignalP"/>
    </source>
</evidence>
<evidence type="ECO:0000313" key="4">
    <source>
        <dbReference type="EMBL" id="OQP42593.1"/>
    </source>
</evidence>
<dbReference type="PANTHER" id="PTHR45726">
    <property type="entry name" value="LEUKOTRIENE A-4 HYDROLASE"/>
    <property type="match status" value="1"/>
</dbReference>
<dbReference type="Proteomes" id="UP000192277">
    <property type="component" value="Unassembled WGS sequence"/>
</dbReference>
<dbReference type="EMBL" id="LWBO01000044">
    <property type="protein sequence ID" value="OQP42593.1"/>
    <property type="molecule type" value="Genomic_DNA"/>
</dbReference>
<dbReference type="PANTHER" id="PTHR45726:SF3">
    <property type="entry name" value="LEUKOTRIENE A-4 HYDROLASE"/>
    <property type="match status" value="1"/>
</dbReference>
<dbReference type="InterPro" id="IPR034015">
    <property type="entry name" value="M1_LTA4H"/>
</dbReference>
<dbReference type="Gene3D" id="1.10.390.10">
    <property type="entry name" value="Neutral Protease Domain 2"/>
    <property type="match status" value="1"/>
</dbReference>
<proteinExistence type="predicted"/>
<dbReference type="SUPFAM" id="SSF55486">
    <property type="entry name" value="Metalloproteases ('zincins'), catalytic domain"/>
    <property type="match status" value="1"/>
</dbReference>
<evidence type="ECO:0000259" key="3">
    <source>
        <dbReference type="Pfam" id="PF01433"/>
    </source>
</evidence>
<feature type="domain" description="Peptidase M1 membrane alanine aminopeptidase" evidence="3">
    <location>
        <begin position="414"/>
        <end position="572"/>
    </location>
</feature>
<feature type="chain" id="PRO_5046561820" description="Peptidase M1 membrane alanine aminopeptidase domain-containing protein" evidence="2">
    <location>
        <begin position="25"/>
        <end position="992"/>
    </location>
</feature>
<evidence type="ECO:0000256" key="1">
    <source>
        <dbReference type="SAM" id="MobiDB-lite"/>
    </source>
</evidence>
<organism evidence="4 5">
    <name type="scientific">Niastella koreensis</name>
    <dbReference type="NCBI Taxonomy" id="354356"/>
    <lineage>
        <taxon>Bacteria</taxon>
        <taxon>Pseudomonadati</taxon>
        <taxon>Bacteroidota</taxon>
        <taxon>Chitinophagia</taxon>
        <taxon>Chitinophagales</taxon>
        <taxon>Chitinophagaceae</taxon>
        <taxon>Niastella</taxon>
    </lineage>
</organism>
<accession>A0ABX3NQI3</accession>
<feature type="region of interest" description="Disordered" evidence="1">
    <location>
        <begin position="236"/>
        <end position="310"/>
    </location>
</feature>
<dbReference type="Pfam" id="PF01433">
    <property type="entry name" value="Peptidase_M1"/>
    <property type="match status" value="1"/>
</dbReference>
<name>A0ABX3NQI3_9BACT</name>
<feature type="signal peptide" evidence="2">
    <location>
        <begin position="1"/>
        <end position="24"/>
    </location>
</feature>